<dbReference type="InterPro" id="IPR032008">
    <property type="entry name" value="APD1-4_N"/>
</dbReference>
<dbReference type="PANTHER" id="PTHR46858">
    <property type="entry name" value="OS05G0521000 PROTEIN"/>
    <property type="match status" value="1"/>
</dbReference>
<sequence>MIKSALSDVESHRYSLASEQTALFSLVQFFESPSTTVCAPIEFFNPLKLLLTMKSVSSFSFLETKFWLVCSQAAMKGLVWLETPCNQDHIAVSGWYPVENLYGSESGLQLFGFFASPRADVINSSESRFVSLSHRSCEGWPYYLNKGASLNISYNAKPEGCFVRLVVHKGTASHCLLEEPPFHRTALSLNLIHGSGVIQVNISRSKSYHLNVANPNLKDVELDIDVSAYSIQCLLLEGALAEEQELFIKLSYQARWASYVQFHLVSEPFICAYTGLLTCFMLEAIKLCQMLQSDGKRAYDADLEEFVGNESEASYGTRSLCAISFIAQRDCFFLPCGPLRLLYHCGQICPKSDIHMHNAIERDGIKSSLA</sequence>
<dbReference type="Pfam" id="PF16040">
    <property type="entry name" value="APD1-4_N"/>
    <property type="match status" value="1"/>
</dbReference>
<evidence type="ECO:0000259" key="4">
    <source>
        <dbReference type="Pfam" id="PF16040"/>
    </source>
</evidence>
<keyword evidence="1" id="KW-0479">Metal-binding</keyword>
<evidence type="ECO:0000256" key="2">
    <source>
        <dbReference type="ARBA" id="ARBA00022771"/>
    </source>
</evidence>
<protein>
    <recommendedName>
        <fullName evidence="4">E3 ubiquitin-protein ligase APD1-4 N-terminal domain-containing protein</fullName>
    </recommendedName>
</protein>
<evidence type="ECO:0000313" key="5">
    <source>
        <dbReference type="EMBL" id="KAH0882625.1"/>
    </source>
</evidence>
<proteinExistence type="predicted"/>
<comment type="caution">
    <text evidence="5">The sequence shown here is derived from an EMBL/GenBank/DDBJ whole genome shotgun (WGS) entry which is preliminary data.</text>
</comment>
<keyword evidence="3" id="KW-0862">Zinc</keyword>
<keyword evidence="2" id="KW-0863">Zinc-finger</keyword>
<accession>A0ABQ7ZRK7</accession>
<feature type="domain" description="E3 ubiquitin-protein ligase APD1-4 N-terminal" evidence="4">
    <location>
        <begin position="108"/>
        <end position="171"/>
    </location>
</feature>
<dbReference type="PANTHER" id="PTHR46858:SF5">
    <property type="entry name" value="E3 UBIQUITIN-PROTEIN LIGASE APD1-RELATED"/>
    <property type="match status" value="1"/>
</dbReference>
<reference evidence="5 6" key="1">
    <citation type="submission" date="2021-05" db="EMBL/GenBank/DDBJ databases">
        <title>Genome Assembly of Synthetic Allotetraploid Brassica napus Reveals Homoeologous Exchanges between Subgenomes.</title>
        <authorList>
            <person name="Davis J.T."/>
        </authorList>
    </citation>
    <scope>NUCLEOTIDE SEQUENCE [LARGE SCALE GENOMIC DNA]</scope>
    <source>
        <strain evidence="6">cv. Da-Ae</strain>
        <tissue evidence="5">Seedling</tissue>
    </source>
</reference>
<evidence type="ECO:0000256" key="3">
    <source>
        <dbReference type="ARBA" id="ARBA00022833"/>
    </source>
</evidence>
<organism evidence="5 6">
    <name type="scientific">Brassica napus</name>
    <name type="common">Rape</name>
    <dbReference type="NCBI Taxonomy" id="3708"/>
    <lineage>
        <taxon>Eukaryota</taxon>
        <taxon>Viridiplantae</taxon>
        <taxon>Streptophyta</taxon>
        <taxon>Embryophyta</taxon>
        <taxon>Tracheophyta</taxon>
        <taxon>Spermatophyta</taxon>
        <taxon>Magnoliopsida</taxon>
        <taxon>eudicotyledons</taxon>
        <taxon>Gunneridae</taxon>
        <taxon>Pentapetalae</taxon>
        <taxon>rosids</taxon>
        <taxon>malvids</taxon>
        <taxon>Brassicales</taxon>
        <taxon>Brassicaceae</taxon>
        <taxon>Brassiceae</taxon>
        <taxon>Brassica</taxon>
    </lineage>
</organism>
<gene>
    <name evidence="5" type="ORF">HID58_058721</name>
</gene>
<dbReference type="Proteomes" id="UP000824890">
    <property type="component" value="Unassembled WGS sequence"/>
</dbReference>
<dbReference type="EMBL" id="JAGKQM010000014">
    <property type="protein sequence ID" value="KAH0882625.1"/>
    <property type="molecule type" value="Genomic_DNA"/>
</dbReference>
<keyword evidence="6" id="KW-1185">Reference proteome</keyword>
<name>A0ABQ7ZRK7_BRANA</name>
<evidence type="ECO:0000313" key="6">
    <source>
        <dbReference type="Proteomes" id="UP000824890"/>
    </source>
</evidence>
<evidence type="ECO:0000256" key="1">
    <source>
        <dbReference type="ARBA" id="ARBA00022723"/>
    </source>
</evidence>